<dbReference type="Proteomes" id="UP000239563">
    <property type="component" value="Chromosome VII"/>
</dbReference>
<organism evidence="2 3">
    <name type="scientific">Sporisorium reilianum f. sp. reilianum</name>
    <dbReference type="NCBI Taxonomy" id="72559"/>
    <lineage>
        <taxon>Eukaryota</taxon>
        <taxon>Fungi</taxon>
        <taxon>Dikarya</taxon>
        <taxon>Basidiomycota</taxon>
        <taxon>Ustilaginomycotina</taxon>
        <taxon>Ustilaginomycetes</taxon>
        <taxon>Ustilaginales</taxon>
        <taxon>Ustilaginaceae</taxon>
        <taxon>Sporisorium</taxon>
    </lineage>
</organism>
<proteinExistence type="predicted"/>
<feature type="region of interest" description="Disordered" evidence="1">
    <location>
        <begin position="24"/>
        <end position="130"/>
    </location>
</feature>
<feature type="compositionally biased region" description="Basic residues" evidence="1">
    <location>
        <begin position="229"/>
        <end position="238"/>
    </location>
</feature>
<feature type="compositionally biased region" description="Low complexity" evidence="1">
    <location>
        <begin position="49"/>
        <end position="61"/>
    </location>
</feature>
<dbReference type="EMBL" id="LT795060">
    <property type="protein sequence ID" value="SJX63103.1"/>
    <property type="molecule type" value="Genomic_DNA"/>
</dbReference>
<evidence type="ECO:0000256" key="1">
    <source>
        <dbReference type="SAM" id="MobiDB-lite"/>
    </source>
</evidence>
<reference evidence="2 3" key="1">
    <citation type="submission" date="2017-02" db="EMBL/GenBank/DDBJ databases">
        <authorList>
            <person name="Peterson S.W."/>
        </authorList>
    </citation>
    <scope>NUCLEOTIDE SEQUENCE [LARGE SCALE GENOMIC DNA]</scope>
    <source>
        <strain evidence="2 3">SRS1_H2-8</strain>
    </source>
</reference>
<feature type="region of interest" description="Disordered" evidence="1">
    <location>
        <begin position="190"/>
        <end position="282"/>
    </location>
</feature>
<name>A0A2N8UFE8_9BASI</name>
<gene>
    <name evidence="2" type="ORF">SRS1_13929</name>
</gene>
<accession>A0A2N8UFE8</accession>
<feature type="compositionally biased region" description="Low complexity" evidence="1">
    <location>
        <begin position="208"/>
        <end position="225"/>
    </location>
</feature>
<feature type="compositionally biased region" description="Basic and acidic residues" evidence="1">
    <location>
        <begin position="66"/>
        <end position="83"/>
    </location>
</feature>
<feature type="compositionally biased region" description="Low complexity" evidence="1">
    <location>
        <begin position="91"/>
        <end position="104"/>
    </location>
</feature>
<feature type="compositionally biased region" description="Basic and acidic residues" evidence="1">
    <location>
        <begin position="478"/>
        <end position="494"/>
    </location>
</feature>
<feature type="region of interest" description="Disordered" evidence="1">
    <location>
        <begin position="376"/>
        <end position="400"/>
    </location>
</feature>
<feature type="compositionally biased region" description="Low complexity" evidence="1">
    <location>
        <begin position="269"/>
        <end position="281"/>
    </location>
</feature>
<sequence>MEASIALAPIGSFCQSEEAAFTPDLQHSRYMSGESDNDSGYPTPSDMTPAAAPSVAPEAAPGSSKPAKDFAVRADEEVRKIHYIDSPARHPSTPIASASAPATTVPLPVGSASVDPRTSQPASSAPSVSSFPARMQETIAIPSVSSVTSAPIPSSQPARSAILAGVASSHATEAALATPNSAVAAVATPAPDTAAGSTDAVPARLTNTAPSSAASTPASTPGATPQSYARKRGRPRKHPLPDPNAAPPKTKRKLSPESMAAAAAKKKANPAAAARSAASSAGSLLSVPDLGRLIPQGSTSDNAQTFIQNNVRLFADLFVALQKQATTDGDACDAPQGILGVVTQPSVEQAPGTSQTAALPTPMHEDGETAIAQTSNANTSVDSTTQPHPAPGPGPSDAIRDQVKSKMADIAKGREAIQAEMLQMRVDASFFENAQKTVDERIVVLRDRIAKHTALLQLEREATRKAREANRRAKKDRKAREKSLRDSEKEERRLAQTFAQLEREIAAEEEERRRLEEDESSDEEAEQADAADARASAASHLLAGLDEGAVAASPSEATTSSAIATPSIATPSIATPSIATDSAMTPDRTIGFSDEELAKVLGISTSELAGFSQTLDLAPLQAASLPSASMQADAPSSFAAMLPPAASEHQLGAVAEDANADSFDVAAFLEMASSFGAPAAGAAPGEASAMPQQQQQ</sequence>
<dbReference type="AlphaFoldDB" id="A0A2N8UFE8"/>
<feature type="compositionally biased region" description="Low complexity" evidence="1">
    <location>
        <begin position="119"/>
        <end position="130"/>
    </location>
</feature>
<feature type="compositionally biased region" description="Acidic residues" evidence="1">
    <location>
        <begin position="517"/>
        <end position="529"/>
    </location>
</feature>
<evidence type="ECO:0000313" key="3">
    <source>
        <dbReference type="Proteomes" id="UP000239563"/>
    </source>
</evidence>
<feature type="compositionally biased region" description="Polar residues" evidence="1">
    <location>
        <begin position="376"/>
        <end position="387"/>
    </location>
</feature>
<evidence type="ECO:0000313" key="2">
    <source>
        <dbReference type="EMBL" id="SJX63103.1"/>
    </source>
</evidence>
<protein>
    <submittedName>
        <fullName evidence="2">Uncharacterized protein</fullName>
    </submittedName>
</protein>
<feature type="compositionally biased region" description="Basic and acidic residues" evidence="1">
    <location>
        <begin position="501"/>
        <end position="516"/>
    </location>
</feature>
<feature type="region of interest" description="Disordered" evidence="1">
    <location>
        <begin position="463"/>
        <end position="537"/>
    </location>
</feature>